<name>A0A225NED5_9RHOB</name>
<evidence type="ECO:0000313" key="4">
    <source>
        <dbReference type="Proteomes" id="UP000215377"/>
    </source>
</evidence>
<organism evidence="3 4">
    <name type="scientific">Marinibacterium profundimaris</name>
    <dbReference type="NCBI Taxonomy" id="1679460"/>
    <lineage>
        <taxon>Bacteria</taxon>
        <taxon>Pseudomonadati</taxon>
        <taxon>Pseudomonadota</taxon>
        <taxon>Alphaproteobacteria</taxon>
        <taxon>Rhodobacterales</taxon>
        <taxon>Paracoccaceae</taxon>
        <taxon>Marinibacterium</taxon>
    </lineage>
</organism>
<sequence precursor="true">MRLRLPGVALACALAVLTLHPAPALAQDQQTLADIRQELSMLYVEVQKLKRELSTTGTPSVQLSGDTVLERVASMESALQTLTARTEQLEFRIEEIVRDGTNRIGDLEFRLVELEGGDVSQLGDTTTLGGDAAAPAQPAPPTPPANSGGQTELAIGERADFDAANTALAESRYREAADGFQRFVTNYPGSPLAAEAQLKRGKALTGLEDTREAARAYLASFSADPTGQVAPEALTLLGSSLGKLGQGDQACLTLAEVSARFPMSGSVPTAQAEMEALGCQ</sequence>
<dbReference type="Pfam" id="PF13174">
    <property type="entry name" value="TPR_6"/>
    <property type="match status" value="2"/>
</dbReference>
<dbReference type="InterPro" id="IPR034706">
    <property type="entry name" value="CpoB"/>
</dbReference>
<dbReference type="AlphaFoldDB" id="A0A225NED5"/>
<keyword evidence="1" id="KW-0132">Cell division</keyword>
<comment type="function">
    <text evidence="1">Mediates coordination of peptidoglycan synthesis and outer membrane constriction during cell division.</text>
</comment>
<dbReference type="InterPro" id="IPR011990">
    <property type="entry name" value="TPR-like_helical_dom_sf"/>
</dbReference>
<accession>A0A225NED5</accession>
<dbReference type="Proteomes" id="UP000215377">
    <property type="component" value="Unassembled WGS sequence"/>
</dbReference>
<dbReference type="EMBL" id="AQQR01000012">
    <property type="protein sequence ID" value="OWU70415.1"/>
    <property type="molecule type" value="Genomic_DNA"/>
</dbReference>
<dbReference type="GO" id="GO:0030288">
    <property type="term" value="C:outer membrane-bounded periplasmic space"/>
    <property type="evidence" value="ECO:0007669"/>
    <property type="project" value="UniProtKB-UniRule"/>
</dbReference>
<reference evidence="3 4" key="1">
    <citation type="submission" date="2013-04" db="EMBL/GenBank/DDBJ databases">
        <title>Oceanicola sp. 22II1-22F33 Genome Sequencing.</title>
        <authorList>
            <person name="Lai Q."/>
            <person name="Li G."/>
            <person name="Shao Z."/>
        </authorList>
    </citation>
    <scope>NUCLEOTIDE SEQUENCE [LARGE SCALE GENOMIC DNA]</scope>
    <source>
        <strain evidence="3 4">22II1-22F33</strain>
    </source>
</reference>
<protein>
    <recommendedName>
        <fullName evidence="1">Cell division coordinator CpoB</fullName>
    </recommendedName>
</protein>
<dbReference type="RefSeq" id="WP_088651838.1">
    <property type="nucleotide sequence ID" value="NZ_AQQR01000012.1"/>
</dbReference>
<keyword evidence="1" id="KW-0574">Periplasm</keyword>
<evidence type="ECO:0000313" key="3">
    <source>
        <dbReference type="EMBL" id="OWU70415.1"/>
    </source>
</evidence>
<evidence type="ECO:0000256" key="1">
    <source>
        <dbReference type="HAMAP-Rule" id="MF_02066"/>
    </source>
</evidence>
<gene>
    <name evidence="1" type="primary">cpoB</name>
    <name evidence="3" type="ORF">ATO3_20785</name>
</gene>
<dbReference type="Gene3D" id="1.25.40.10">
    <property type="entry name" value="Tetratricopeptide repeat domain"/>
    <property type="match status" value="1"/>
</dbReference>
<dbReference type="NCBIfam" id="TIGR02795">
    <property type="entry name" value="tol_pal_ybgF"/>
    <property type="match status" value="1"/>
</dbReference>
<evidence type="ECO:0000256" key="2">
    <source>
        <dbReference type="SAM" id="MobiDB-lite"/>
    </source>
</evidence>
<dbReference type="GO" id="GO:0043093">
    <property type="term" value="P:FtsZ-dependent cytokinesis"/>
    <property type="evidence" value="ECO:0007669"/>
    <property type="project" value="UniProtKB-UniRule"/>
</dbReference>
<comment type="subcellular location">
    <subcellularLocation>
        <location evidence="1">Periplasm</location>
    </subcellularLocation>
</comment>
<comment type="caution">
    <text evidence="3">The sequence shown here is derived from an EMBL/GenBank/DDBJ whole genome shotgun (WGS) entry which is preliminary data.</text>
</comment>
<feature type="chain" id="PRO_5013406515" description="Cell division coordinator CpoB" evidence="1">
    <location>
        <begin position="27"/>
        <end position="280"/>
    </location>
</feature>
<dbReference type="OrthoDB" id="9763909at2"/>
<dbReference type="SUPFAM" id="SSF48452">
    <property type="entry name" value="TPR-like"/>
    <property type="match status" value="1"/>
</dbReference>
<dbReference type="InterPro" id="IPR019734">
    <property type="entry name" value="TPR_rpt"/>
</dbReference>
<feature type="signal peptide" evidence="1">
    <location>
        <begin position="1"/>
        <end position="26"/>
    </location>
</feature>
<dbReference type="InterPro" id="IPR014162">
    <property type="entry name" value="CpoB_C"/>
</dbReference>
<proteinExistence type="inferred from homology"/>
<dbReference type="HAMAP" id="MF_02066">
    <property type="entry name" value="CpoB"/>
    <property type="match status" value="1"/>
</dbReference>
<comment type="similarity">
    <text evidence="1">Belongs to the CpoB family.</text>
</comment>
<keyword evidence="1" id="KW-0131">Cell cycle</keyword>
<keyword evidence="4" id="KW-1185">Reference proteome</keyword>
<keyword evidence="1" id="KW-0732">Signal</keyword>
<feature type="region of interest" description="Disordered" evidence="2">
    <location>
        <begin position="121"/>
        <end position="151"/>
    </location>
</feature>